<feature type="chain" id="PRO_5042066112" description="Carboxypeptidase" evidence="2">
    <location>
        <begin position="22"/>
        <end position="481"/>
    </location>
</feature>
<keyword evidence="2" id="KW-0732">Signal</keyword>
<gene>
    <name evidence="3" type="ORF">COHA_004619</name>
</gene>
<comment type="caution">
    <text evidence="3">The sequence shown here is derived from an EMBL/GenBank/DDBJ whole genome shotgun (WGS) entry which is preliminary data.</text>
</comment>
<evidence type="ECO:0008006" key="5">
    <source>
        <dbReference type="Google" id="ProtNLM"/>
    </source>
</evidence>
<reference evidence="3" key="1">
    <citation type="submission" date="2020-11" db="EMBL/GenBank/DDBJ databases">
        <title>Chlorella ohadii genome sequencing and assembly.</title>
        <authorList>
            <person name="Murik O."/>
            <person name="Treves H."/>
            <person name="Kedem I."/>
            <person name="Shotland Y."/>
            <person name="Kaplan A."/>
        </authorList>
    </citation>
    <scope>NUCLEOTIDE SEQUENCE</scope>
    <source>
        <strain evidence="3">1</strain>
    </source>
</reference>
<feature type="signal peptide" evidence="2">
    <location>
        <begin position="1"/>
        <end position="21"/>
    </location>
</feature>
<dbReference type="Gene3D" id="3.40.50.1820">
    <property type="entry name" value="alpha/beta hydrolase"/>
    <property type="match status" value="1"/>
</dbReference>
<comment type="similarity">
    <text evidence="1">Belongs to the peptidase S10 family.</text>
</comment>
<protein>
    <recommendedName>
        <fullName evidence="5">Carboxypeptidase</fullName>
    </recommendedName>
</protein>
<evidence type="ECO:0000313" key="4">
    <source>
        <dbReference type="Proteomes" id="UP001205105"/>
    </source>
</evidence>
<evidence type="ECO:0000256" key="1">
    <source>
        <dbReference type="ARBA" id="ARBA00009431"/>
    </source>
</evidence>
<dbReference type="InterPro" id="IPR029058">
    <property type="entry name" value="AB_hydrolase_fold"/>
</dbReference>
<sequence>MRSASLATVTAGLLLVAAAAAQTEGAGRDAVSALPEFDGDLQGLYSGYLRVDNEKQRDLFYMLAEAENMGNSTEEPPLLLWTQGGPGCSPVGIGAFQELGPFFFRFKGLNVSDLELQRNPHSWTNAASMLFIDSPAFTGFSKSGDNVTDRYWDDANTTADNLAALLAFYDRFPEYRNRTLYLAGESYSGHFIPLLAQAIVEYNKQLPAGEAPIPLDAYAIVNAWSDPALDNKGAVEYWYASGFISRDTYDGLLKHCNFSATVLWRTEGESGVKGECAKYRDTAHKEAKGYSLYGINADSCKLDADGNPEEEQPEWPSPPNPLFDPCAWARVGAWFNRQDVQEAIHAIQPGEAARKWKECDARALTYSVESLLTSMIPVHEALIKDGVRVLVISGDTDGVVPTLSSRSWVESLGLPVKQALRPWVDAATGETGGYATDYEGLSFATLHEAGHAAPYFQPSAALQLISSFIKDEPLPETASAA</sequence>
<dbReference type="PANTHER" id="PTHR11802:SF489">
    <property type="entry name" value="CARBOXYPEPTIDASE"/>
    <property type="match status" value="1"/>
</dbReference>
<dbReference type="SUPFAM" id="SSF53474">
    <property type="entry name" value="alpha/beta-Hydrolases"/>
    <property type="match status" value="1"/>
</dbReference>
<dbReference type="Pfam" id="PF00450">
    <property type="entry name" value="Peptidase_S10"/>
    <property type="match status" value="1"/>
</dbReference>
<dbReference type="EMBL" id="JADXDR010000060">
    <property type="protein sequence ID" value="KAI7841753.1"/>
    <property type="molecule type" value="Genomic_DNA"/>
</dbReference>
<accession>A0AAD5DSP8</accession>
<evidence type="ECO:0000256" key="2">
    <source>
        <dbReference type="SAM" id="SignalP"/>
    </source>
</evidence>
<dbReference type="InterPro" id="IPR001563">
    <property type="entry name" value="Peptidase_S10"/>
</dbReference>
<dbReference type="GO" id="GO:0006508">
    <property type="term" value="P:proteolysis"/>
    <property type="evidence" value="ECO:0007669"/>
    <property type="project" value="InterPro"/>
</dbReference>
<proteinExistence type="inferred from homology"/>
<name>A0AAD5DSP8_9CHLO</name>
<dbReference type="AlphaFoldDB" id="A0AAD5DSP8"/>
<dbReference type="PRINTS" id="PR00724">
    <property type="entry name" value="CRBOXYPTASEC"/>
</dbReference>
<dbReference type="GO" id="GO:0004185">
    <property type="term" value="F:serine-type carboxypeptidase activity"/>
    <property type="evidence" value="ECO:0007669"/>
    <property type="project" value="InterPro"/>
</dbReference>
<keyword evidence="4" id="KW-1185">Reference proteome</keyword>
<dbReference type="Proteomes" id="UP001205105">
    <property type="component" value="Unassembled WGS sequence"/>
</dbReference>
<organism evidence="3 4">
    <name type="scientific">Chlorella ohadii</name>
    <dbReference type="NCBI Taxonomy" id="2649997"/>
    <lineage>
        <taxon>Eukaryota</taxon>
        <taxon>Viridiplantae</taxon>
        <taxon>Chlorophyta</taxon>
        <taxon>core chlorophytes</taxon>
        <taxon>Trebouxiophyceae</taxon>
        <taxon>Chlorellales</taxon>
        <taxon>Chlorellaceae</taxon>
        <taxon>Chlorella clade</taxon>
        <taxon>Chlorella</taxon>
    </lineage>
</organism>
<evidence type="ECO:0000313" key="3">
    <source>
        <dbReference type="EMBL" id="KAI7841753.1"/>
    </source>
</evidence>
<dbReference type="PANTHER" id="PTHR11802">
    <property type="entry name" value="SERINE PROTEASE FAMILY S10 SERINE CARBOXYPEPTIDASE"/>
    <property type="match status" value="1"/>
</dbReference>